<name>A0ABY7BZ79_9HYPH</name>
<evidence type="ECO:0000256" key="5">
    <source>
        <dbReference type="ARBA" id="ARBA00022692"/>
    </source>
</evidence>
<feature type="transmembrane region" description="Helical" evidence="8">
    <location>
        <begin position="179"/>
        <end position="200"/>
    </location>
</feature>
<dbReference type="PANTHER" id="PTHR32196">
    <property type="entry name" value="ABC TRANSPORTER PERMEASE PROTEIN YPHD-RELATED-RELATED"/>
    <property type="match status" value="1"/>
</dbReference>
<evidence type="ECO:0000313" key="9">
    <source>
        <dbReference type="EMBL" id="WAP69172.1"/>
    </source>
</evidence>
<keyword evidence="4" id="KW-0997">Cell inner membrane</keyword>
<keyword evidence="2" id="KW-0813">Transport</keyword>
<comment type="subcellular location">
    <subcellularLocation>
        <location evidence="1">Cell membrane</location>
        <topology evidence="1">Multi-pass membrane protein</topology>
    </subcellularLocation>
</comment>
<evidence type="ECO:0000256" key="6">
    <source>
        <dbReference type="ARBA" id="ARBA00022989"/>
    </source>
</evidence>
<feature type="transmembrane region" description="Helical" evidence="8">
    <location>
        <begin position="230"/>
        <end position="249"/>
    </location>
</feature>
<feature type="transmembrane region" description="Helical" evidence="8">
    <location>
        <begin position="285"/>
        <end position="305"/>
    </location>
</feature>
<dbReference type="Pfam" id="PF02653">
    <property type="entry name" value="BPD_transp_2"/>
    <property type="match status" value="1"/>
</dbReference>
<reference evidence="9" key="1">
    <citation type="submission" date="2022-12" db="EMBL/GenBank/DDBJ databases">
        <title>Jiella pelagia sp. nov., isolated from phosphonate enriched culture of Northwest Pacific surface seawater.</title>
        <authorList>
            <person name="Shin D.Y."/>
            <person name="Hwang C.Y."/>
        </authorList>
    </citation>
    <scope>NUCLEOTIDE SEQUENCE</scope>
    <source>
        <strain evidence="9">HL-NP1</strain>
    </source>
</reference>
<sequence length="342" mass="35936">MNQFVGALFGQGSRNAKSGVSQGSEIAGLLAVLLALVVLLSLTTDRFLSTATFTSISFQLPELGLLALAMLIPILSGGLNLAITFSANISALVLAWILQAGGGAEAGLAIFLLGCAAAILSGALIGAVMGLVIAYTGAHPILVSLSMMIFLRGLGEFLTRGADVSGFPPYVVAIGQGTVFGIPIPLLVFLVCVLLWMLILNRTRLGFSIYMLGSNSEATRYSGVNTHRGLTMVYVLSGVMCAIAGIVMLSRFNSVRVGHGESYLLITVLACFLGRVDPFGGFGRVIPVVIALVILQVIGSGLNLLGTNQHLATALWGGILIAVMMVRFLWAHVALKYRAQRR</sequence>
<organism evidence="9 10">
    <name type="scientific">Jiella pelagia</name>
    <dbReference type="NCBI Taxonomy" id="2986949"/>
    <lineage>
        <taxon>Bacteria</taxon>
        <taxon>Pseudomonadati</taxon>
        <taxon>Pseudomonadota</taxon>
        <taxon>Alphaproteobacteria</taxon>
        <taxon>Hyphomicrobiales</taxon>
        <taxon>Aurantimonadaceae</taxon>
        <taxon>Jiella</taxon>
    </lineage>
</organism>
<keyword evidence="7 8" id="KW-0472">Membrane</keyword>
<keyword evidence="3" id="KW-1003">Cell membrane</keyword>
<protein>
    <submittedName>
        <fullName evidence="9">ABC transporter permease</fullName>
    </submittedName>
</protein>
<dbReference type="RefSeq" id="WP_268881614.1">
    <property type="nucleotide sequence ID" value="NZ_CP114029.1"/>
</dbReference>
<feature type="transmembrane region" description="Helical" evidence="8">
    <location>
        <begin position="26"/>
        <end position="44"/>
    </location>
</feature>
<dbReference type="PANTHER" id="PTHR32196:SF21">
    <property type="entry name" value="ABC TRANSPORTER PERMEASE PROTEIN YPHD-RELATED"/>
    <property type="match status" value="1"/>
</dbReference>
<keyword evidence="10" id="KW-1185">Reference proteome</keyword>
<evidence type="ECO:0000256" key="7">
    <source>
        <dbReference type="ARBA" id="ARBA00023136"/>
    </source>
</evidence>
<accession>A0ABY7BZ79</accession>
<dbReference type="InterPro" id="IPR001851">
    <property type="entry name" value="ABC_transp_permease"/>
</dbReference>
<keyword evidence="5 8" id="KW-0812">Transmembrane</keyword>
<feature type="transmembrane region" description="Helical" evidence="8">
    <location>
        <begin position="311"/>
        <end position="335"/>
    </location>
</feature>
<evidence type="ECO:0000256" key="4">
    <source>
        <dbReference type="ARBA" id="ARBA00022519"/>
    </source>
</evidence>
<gene>
    <name evidence="9" type="ORF">OH818_02300</name>
</gene>
<feature type="transmembrane region" description="Helical" evidence="8">
    <location>
        <begin position="110"/>
        <end position="134"/>
    </location>
</feature>
<dbReference type="Proteomes" id="UP001164020">
    <property type="component" value="Chromosome"/>
</dbReference>
<proteinExistence type="predicted"/>
<dbReference type="EMBL" id="CP114029">
    <property type="protein sequence ID" value="WAP69172.1"/>
    <property type="molecule type" value="Genomic_DNA"/>
</dbReference>
<evidence type="ECO:0000256" key="1">
    <source>
        <dbReference type="ARBA" id="ARBA00004651"/>
    </source>
</evidence>
<evidence type="ECO:0000256" key="3">
    <source>
        <dbReference type="ARBA" id="ARBA00022475"/>
    </source>
</evidence>
<feature type="transmembrane region" description="Helical" evidence="8">
    <location>
        <begin position="65"/>
        <end position="98"/>
    </location>
</feature>
<dbReference type="CDD" id="cd06579">
    <property type="entry name" value="TM_PBP1_transp_AraH_like"/>
    <property type="match status" value="1"/>
</dbReference>
<evidence type="ECO:0000256" key="2">
    <source>
        <dbReference type="ARBA" id="ARBA00022448"/>
    </source>
</evidence>
<feature type="transmembrane region" description="Helical" evidence="8">
    <location>
        <begin position="255"/>
        <end position="273"/>
    </location>
</feature>
<evidence type="ECO:0000256" key="8">
    <source>
        <dbReference type="SAM" id="Phobius"/>
    </source>
</evidence>
<evidence type="ECO:0000313" key="10">
    <source>
        <dbReference type="Proteomes" id="UP001164020"/>
    </source>
</evidence>
<keyword evidence="6 8" id="KW-1133">Transmembrane helix</keyword>